<sequence length="68" mass="7251">MSYISKAAGEVSDDASLAAFYVQPVQGGASRSRRRQGKQERKNLYAVVDDRSGLDARACKADGASRAS</sequence>
<organism evidence="2">
    <name type="scientific">Myoviridae sp. ctAca11</name>
    <dbReference type="NCBI Taxonomy" id="2825043"/>
    <lineage>
        <taxon>Viruses</taxon>
        <taxon>Duplodnaviria</taxon>
        <taxon>Heunggongvirae</taxon>
        <taxon>Uroviricota</taxon>
        <taxon>Caudoviricetes</taxon>
    </lineage>
</organism>
<evidence type="ECO:0000256" key="1">
    <source>
        <dbReference type="SAM" id="MobiDB-lite"/>
    </source>
</evidence>
<proteinExistence type="predicted"/>
<feature type="region of interest" description="Disordered" evidence="1">
    <location>
        <begin position="26"/>
        <end position="46"/>
    </location>
</feature>
<name>A0A8S5Q876_9CAUD</name>
<accession>A0A8S5Q876</accession>
<protein>
    <submittedName>
        <fullName evidence="2">Uncharacterized protein</fullName>
    </submittedName>
</protein>
<reference evidence="2" key="1">
    <citation type="journal article" date="2021" name="Proc. Natl. Acad. Sci. U.S.A.">
        <title>A Catalog of Tens of Thousands of Viruses from Human Metagenomes Reveals Hidden Associations with Chronic Diseases.</title>
        <authorList>
            <person name="Tisza M.J."/>
            <person name="Buck C.B."/>
        </authorList>
    </citation>
    <scope>NUCLEOTIDE SEQUENCE</scope>
    <source>
        <strain evidence="2">CtAca11</strain>
    </source>
</reference>
<dbReference type="EMBL" id="BK015590">
    <property type="protein sequence ID" value="DAE14700.1"/>
    <property type="molecule type" value="Genomic_DNA"/>
</dbReference>
<feature type="compositionally biased region" description="Basic and acidic residues" evidence="1">
    <location>
        <begin position="37"/>
        <end position="46"/>
    </location>
</feature>
<evidence type="ECO:0000313" key="2">
    <source>
        <dbReference type="EMBL" id="DAE14700.1"/>
    </source>
</evidence>